<sequence>MQSIGHALNSGYCEQQEHCPEHGHYSAIYTRLGDRWVGGQCPHCLEAQRERQRREDLERRREWRTRAMLRLAGIPARYQTATFDTFEAVTEQAGRVRECCRRYTETFPERLQAGTNLILSGGVGTGKTHLACAMARRVINDHQRQAHYTSVSDAVRQVRRTYDRASEQSEQKVFDWLAGVPLLVLDEVGVQTGSEHERMVLFEVFNRRYSDMRPTVVISNLGYEELTGTLGERVMDRLLEDGTALQFTWDSYRRQAG</sequence>
<dbReference type="SMART" id="SM00382">
    <property type="entry name" value="AAA"/>
    <property type="match status" value="1"/>
</dbReference>
<dbReference type="OrthoDB" id="5956003at2"/>
<dbReference type="RefSeq" id="WP_011813445.1">
    <property type="nucleotide sequence ID" value="NC_008789.1"/>
</dbReference>
<dbReference type="Pfam" id="PF01695">
    <property type="entry name" value="IstB_IS21"/>
    <property type="match status" value="1"/>
</dbReference>
<dbReference type="SUPFAM" id="SSF52540">
    <property type="entry name" value="P-loop containing nucleoside triphosphate hydrolases"/>
    <property type="match status" value="1"/>
</dbReference>
<evidence type="ECO:0000313" key="2">
    <source>
        <dbReference type="EMBL" id="ABM61422.1"/>
    </source>
</evidence>
<dbReference type="InterPro" id="IPR027417">
    <property type="entry name" value="P-loop_NTPase"/>
</dbReference>
<reference evidence="3" key="1">
    <citation type="submission" date="2006-12" db="EMBL/GenBank/DDBJ databases">
        <title>Complete sequence of Halorhodospira halophila SL1.</title>
        <authorList>
            <consortium name="US DOE Joint Genome Institute"/>
            <person name="Copeland A."/>
            <person name="Lucas S."/>
            <person name="Lapidus A."/>
            <person name="Barry K."/>
            <person name="Detter J.C."/>
            <person name="Glavina del Rio T."/>
            <person name="Hammon N."/>
            <person name="Israni S."/>
            <person name="Dalin E."/>
            <person name="Tice H."/>
            <person name="Pitluck S."/>
            <person name="Saunders E."/>
            <person name="Brettin T."/>
            <person name="Bruce D."/>
            <person name="Han C."/>
            <person name="Tapia R."/>
            <person name="Schmutz J."/>
            <person name="Larimer F."/>
            <person name="Land M."/>
            <person name="Hauser L."/>
            <person name="Kyrpides N."/>
            <person name="Mikhailova N."/>
            <person name="Hoff W."/>
            <person name="Richardson P."/>
        </authorList>
    </citation>
    <scope>NUCLEOTIDE SEQUENCE [LARGE SCALE GENOMIC DNA]</scope>
    <source>
        <strain evidence="3">DSM 244 / SL1</strain>
    </source>
</reference>
<protein>
    <submittedName>
        <fullName evidence="2">Phage DNA replication protein (Predicted replicative helicase loader)</fullName>
    </submittedName>
</protein>
<evidence type="ECO:0000313" key="3">
    <source>
        <dbReference type="Proteomes" id="UP000000647"/>
    </source>
</evidence>
<proteinExistence type="predicted"/>
<keyword evidence="2" id="KW-0347">Helicase</keyword>
<keyword evidence="2" id="KW-0378">Hydrolase</keyword>
<dbReference type="EMBL" id="CP000544">
    <property type="protein sequence ID" value="ABM61422.1"/>
    <property type="molecule type" value="Genomic_DNA"/>
</dbReference>
<dbReference type="Gene3D" id="3.40.50.300">
    <property type="entry name" value="P-loop containing nucleotide triphosphate hydrolases"/>
    <property type="match status" value="1"/>
</dbReference>
<gene>
    <name evidence="2" type="ordered locus">Hhal_0638</name>
</gene>
<dbReference type="eggNOG" id="COG1484">
    <property type="taxonomic scope" value="Bacteria"/>
</dbReference>
<evidence type="ECO:0000259" key="1">
    <source>
        <dbReference type="SMART" id="SM00382"/>
    </source>
</evidence>
<keyword evidence="2" id="KW-0067">ATP-binding</keyword>
<dbReference type="Proteomes" id="UP000000647">
    <property type="component" value="Chromosome"/>
</dbReference>
<organism evidence="2 3">
    <name type="scientific">Halorhodospira halophila (strain DSM 244 / SL1)</name>
    <name type="common">Ectothiorhodospira halophila (strain DSM 244 / SL1)</name>
    <dbReference type="NCBI Taxonomy" id="349124"/>
    <lineage>
        <taxon>Bacteria</taxon>
        <taxon>Pseudomonadati</taxon>
        <taxon>Pseudomonadota</taxon>
        <taxon>Gammaproteobacteria</taxon>
        <taxon>Chromatiales</taxon>
        <taxon>Ectothiorhodospiraceae</taxon>
        <taxon>Halorhodospira</taxon>
    </lineage>
</organism>
<dbReference type="AlphaFoldDB" id="A1WUR0"/>
<dbReference type="GO" id="GO:0006260">
    <property type="term" value="P:DNA replication"/>
    <property type="evidence" value="ECO:0007669"/>
    <property type="project" value="TreeGrafter"/>
</dbReference>
<feature type="domain" description="AAA+ ATPase" evidence="1">
    <location>
        <begin position="113"/>
        <end position="240"/>
    </location>
</feature>
<dbReference type="GO" id="GO:0005524">
    <property type="term" value="F:ATP binding"/>
    <property type="evidence" value="ECO:0007669"/>
    <property type="project" value="InterPro"/>
</dbReference>
<dbReference type="GO" id="GO:0004386">
    <property type="term" value="F:helicase activity"/>
    <property type="evidence" value="ECO:0007669"/>
    <property type="project" value="UniProtKB-KW"/>
</dbReference>
<dbReference type="PANTHER" id="PTHR30050:SF4">
    <property type="entry name" value="ATP-BINDING PROTEIN RV3427C IN INSERTION SEQUENCE-RELATED"/>
    <property type="match status" value="1"/>
</dbReference>
<keyword evidence="2" id="KW-0547">Nucleotide-binding</keyword>
<reference evidence="2 3" key="2">
    <citation type="journal article" date="2013" name="Stand. Genomic Sci.">
        <title>Complete genome sequence of Halorhodospira halophila SL1.</title>
        <authorList>
            <person name="Challacombe J.F."/>
            <person name="Majid S."/>
            <person name="Deole R."/>
            <person name="Brettin T.S."/>
            <person name="Bruce D."/>
            <person name="Delano S.F."/>
            <person name="Detter J.C."/>
            <person name="Gleasner C.D."/>
            <person name="Han C.S."/>
            <person name="Misra M."/>
            <person name="Reitenga K.G."/>
            <person name="Mikhailova N."/>
            <person name="Woyke T."/>
            <person name="Pitluck S."/>
            <person name="Nolan M."/>
            <person name="Land M.L."/>
            <person name="Saunders E."/>
            <person name="Tapia R."/>
            <person name="Lapidus A."/>
            <person name="Ivanova N."/>
            <person name="Hoff W.D."/>
        </authorList>
    </citation>
    <scope>NUCLEOTIDE SEQUENCE [LARGE SCALE GENOMIC DNA]</scope>
    <source>
        <strain evidence="3">DSM 244 / SL1</strain>
    </source>
</reference>
<dbReference type="KEGG" id="hha:Hhal_0638"/>
<dbReference type="STRING" id="349124.Hhal_0638"/>
<dbReference type="InterPro" id="IPR003593">
    <property type="entry name" value="AAA+_ATPase"/>
</dbReference>
<accession>A1WUR0</accession>
<dbReference type="CDD" id="cd00009">
    <property type="entry name" value="AAA"/>
    <property type="match status" value="1"/>
</dbReference>
<dbReference type="PANTHER" id="PTHR30050">
    <property type="entry name" value="CHROMOSOMAL REPLICATION INITIATOR PROTEIN DNAA"/>
    <property type="match status" value="1"/>
</dbReference>
<dbReference type="InterPro" id="IPR002611">
    <property type="entry name" value="IstB_ATP-bd"/>
</dbReference>
<name>A1WUR0_HALHL</name>
<dbReference type="HOGENOM" id="CLU_062999_3_1_6"/>
<keyword evidence="3" id="KW-1185">Reference proteome</keyword>